<evidence type="ECO:0000313" key="2">
    <source>
        <dbReference type="Proteomes" id="UP000240294"/>
    </source>
</evidence>
<dbReference type="Proteomes" id="UP000240294">
    <property type="component" value="Genome"/>
</dbReference>
<gene>
    <name evidence="1" type="ORF">vBKpnF48_17</name>
</gene>
<proteinExistence type="predicted"/>
<accession>A0A2I6UF80</accession>
<reference evidence="2" key="1">
    <citation type="submission" date="2018-01" db="EMBL/GenBank/DDBJ databases">
        <title>Direct submission.</title>
        <authorList>
            <person name="Ciacci N."/>
        </authorList>
    </citation>
    <scope>NUCLEOTIDE SEQUENCE [LARGE SCALE GENOMIC DNA]</scope>
</reference>
<keyword evidence="2" id="KW-1185">Reference proteome</keyword>
<evidence type="ECO:0000313" key="1">
    <source>
        <dbReference type="EMBL" id="AUO78642.1"/>
    </source>
</evidence>
<organism evidence="1 2">
    <name type="scientific">Klebsiella phage vB_Kpn_F48</name>
    <dbReference type="NCBI Taxonomy" id="2070028"/>
    <lineage>
        <taxon>Viruses</taxon>
        <taxon>Duplodnaviria</taxon>
        <taxon>Heunggongvirae</taxon>
        <taxon>Uroviricota</taxon>
        <taxon>Caudoviricetes</taxon>
        <taxon>Marfavirus</taxon>
        <taxon>Marfavirus F48</taxon>
    </lineage>
</organism>
<name>A0A2I6UF80_9CAUD</name>
<dbReference type="EMBL" id="MG746602">
    <property type="protein sequence ID" value="AUO78642.1"/>
    <property type="molecule type" value="Genomic_DNA"/>
</dbReference>
<sequence length="100" mass="11728">MSAPTYLISFKDGQETGRIYFNWGWVPPSHQEVGIKILKFIELGIQPGQLASGKLGEWDTIKEKYYGTLKREKYYDMYDVLKAIHYGLYDGEFNVKDYFE</sequence>
<protein>
    <submittedName>
        <fullName evidence="1">Uncharacterized protein</fullName>
    </submittedName>
</protein>